<dbReference type="Pfam" id="PF01207">
    <property type="entry name" value="Dus"/>
    <property type="match status" value="1"/>
</dbReference>
<dbReference type="PANTHER" id="PTHR45846">
    <property type="entry name" value="TRNA-DIHYDROURIDINE(47) SYNTHASE [NAD(P)(+)]-LIKE"/>
    <property type="match status" value="1"/>
</dbReference>
<dbReference type="InterPro" id="IPR035587">
    <property type="entry name" value="DUS-like_FMN-bd"/>
</dbReference>
<dbReference type="Gene3D" id="3.20.20.70">
    <property type="entry name" value="Aldolase class I"/>
    <property type="match status" value="1"/>
</dbReference>
<dbReference type="GO" id="GO:0008270">
    <property type="term" value="F:zinc ion binding"/>
    <property type="evidence" value="ECO:0007669"/>
    <property type="project" value="UniProtKB-KW"/>
</dbReference>
<dbReference type="GO" id="GO:0102265">
    <property type="term" value="F:tRNA-dihydrouridine47 synthase activity"/>
    <property type="evidence" value="ECO:0007669"/>
    <property type="project" value="UniProtKB-EC"/>
</dbReference>
<comment type="similarity">
    <text evidence="2">Belongs to the Dus family. Dus3 subfamily.</text>
</comment>
<evidence type="ECO:0000256" key="5">
    <source>
        <dbReference type="ARBA" id="ARBA00022643"/>
    </source>
</evidence>
<evidence type="ECO:0000256" key="8">
    <source>
        <dbReference type="ARBA" id="ARBA00022723"/>
    </source>
</evidence>
<evidence type="ECO:0000256" key="14">
    <source>
        <dbReference type="ARBA" id="ARBA00023027"/>
    </source>
</evidence>
<dbReference type="PROSITE" id="PS01136">
    <property type="entry name" value="UPF0034"/>
    <property type="match status" value="1"/>
</dbReference>
<dbReference type="AlphaFoldDB" id="A0AAW1TQX4"/>
<keyword evidence="8" id="KW-0479">Metal-binding</keyword>
<evidence type="ECO:0000256" key="9">
    <source>
        <dbReference type="ARBA" id="ARBA00022737"/>
    </source>
</evidence>
<keyword evidence="21" id="KW-1185">Reference proteome</keyword>
<comment type="catalytic activity">
    <reaction evidence="15">
        <text>5,6-dihydrouridine(47) in tRNA + NAD(+) = uridine(47) in tRNA + NADH + H(+)</text>
        <dbReference type="Rhea" id="RHEA:53364"/>
        <dbReference type="Rhea" id="RHEA-COMP:13539"/>
        <dbReference type="Rhea" id="RHEA-COMP:13540"/>
        <dbReference type="ChEBI" id="CHEBI:15378"/>
        <dbReference type="ChEBI" id="CHEBI:57540"/>
        <dbReference type="ChEBI" id="CHEBI:57945"/>
        <dbReference type="ChEBI" id="CHEBI:65315"/>
        <dbReference type="ChEBI" id="CHEBI:74443"/>
        <dbReference type="EC" id="1.3.1.89"/>
    </reaction>
    <physiologicalReaction direction="right-to-left" evidence="15">
        <dbReference type="Rhea" id="RHEA:53366"/>
    </physiologicalReaction>
</comment>
<evidence type="ECO:0000256" key="4">
    <source>
        <dbReference type="ARBA" id="ARBA00022630"/>
    </source>
</evidence>
<keyword evidence="10" id="KW-0863">Zinc-finger</keyword>
<gene>
    <name evidence="20" type="ORF">WA026_008026</name>
</gene>
<evidence type="ECO:0000256" key="17">
    <source>
        <dbReference type="ARBA" id="ARBA00049447"/>
    </source>
</evidence>
<keyword evidence="9" id="KW-0677">Repeat</keyword>
<accession>A0AAW1TQX4</accession>
<keyword evidence="11" id="KW-0862">Zinc</keyword>
<protein>
    <recommendedName>
        <fullName evidence="3">tRNA-dihydrouridine(47) synthase [NAD(P)(+)]</fullName>
        <ecNumber evidence="3">1.3.1.89</ecNumber>
    </recommendedName>
</protein>
<evidence type="ECO:0000256" key="7">
    <source>
        <dbReference type="ARBA" id="ARBA00022694"/>
    </source>
</evidence>
<evidence type="ECO:0000256" key="15">
    <source>
        <dbReference type="ARBA" id="ARBA00048266"/>
    </source>
</evidence>
<evidence type="ECO:0000256" key="18">
    <source>
        <dbReference type="ARBA" id="ARBA00049513"/>
    </source>
</evidence>
<evidence type="ECO:0000313" key="21">
    <source>
        <dbReference type="Proteomes" id="UP001431783"/>
    </source>
</evidence>
<evidence type="ECO:0000313" key="20">
    <source>
        <dbReference type="EMBL" id="KAK9870467.1"/>
    </source>
</evidence>
<dbReference type="SUPFAM" id="SSF51395">
    <property type="entry name" value="FMN-linked oxidoreductases"/>
    <property type="match status" value="1"/>
</dbReference>
<dbReference type="PANTHER" id="PTHR45846:SF1">
    <property type="entry name" value="TRNA-DIHYDROURIDINE(47) SYNTHASE [NAD(P)(+)]-LIKE"/>
    <property type="match status" value="1"/>
</dbReference>
<evidence type="ECO:0000256" key="10">
    <source>
        <dbReference type="ARBA" id="ARBA00022771"/>
    </source>
</evidence>
<reference evidence="20 21" key="1">
    <citation type="submission" date="2023-03" db="EMBL/GenBank/DDBJ databases">
        <title>Genome insight into feeding habits of ladybird beetles.</title>
        <authorList>
            <person name="Li H.-S."/>
            <person name="Huang Y.-H."/>
            <person name="Pang H."/>
        </authorList>
    </citation>
    <scope>NUCLEOTIDE SEQUENCE [LARGE SCALE GENOMIC DNA]</scope>
    <source>
        <strain evidence="20">SYSU_2023b</strain>
        <tissue evidence="20">Whole body</tissue>
    </source>
</reference>
<organism evidence="20 21">
    <name type="scientific">Henosepilachna vigintioctopunctata</name>
    <dbReference type="NCBI Taxonomy" id="420089"/>
    <lineage>
        <taxon>Eukaryota</taxon>
        <taxon>Metazoa</taxon>
        <taxon>Ecdysozoa</taxon>
        <taxon>Arthropoda</taxon>
        <taxon>Hexapoda</taxon>
        <taxon>Insecta</taxon>
        <taxon>Pterygota</taxon>
        <taxon>Neoptera</taxon>
        <taxon>Endopterygota</taxon>
        <taxon>Coleoptera</taxon>
        <taxon>Polyphaga</taxon>
        <taxon>Cucujiformia</taxon>
        <taxon>Coccinelloidea</taxon>
        <taxon>Coccinellidae</taxon>
        <taxon>Epilachninae</taxon>
        <taxon>Epilachnini</taxon>
        <taxon>Henosepilachna</taxon>
    </lineage>
</organism>
<evidence type="ECO:0000259" key="19">
    <source>
        <dbReference type="Pfam" id="PF01207"/>
    </source>
</evidence>
<evidence type="ECO:0000256" key="16">
    <source>
        <dbReference type="ARBA" id="ARBA00048342"/>
    </source>
</evidence>
<keyword evidence="6" id="KW-0507">mRNA processing</keyword>
<feature type="domain" description="DUS-like FMN-binding" evidence="19">
    <location>
        <begin position="83"/>
        <end position="338"/>
    </location>
</feature>
<dbReference type="EMBL" id="JARQZJ010000003">
    <property type="protein sequence ID" value="KAK9870467.1"/>
    <property type="molecule type" value="Genomic_DNA"/>
</dbReference>
<evidence type="ECO:0000256" key="6">
    <source>
        <dbReference type="ARBA" id="ARBA00022664"/>
    </source>
</evidence>
<dbReference type="FunFam" id="3.20.20.70:FF:000067">
    <property type="entry name" value="tRNA-dihydrouridine(47) synthase [NAD(P)(+)]"/>
    <property type="match status" value="1"/>
</dbReference>
<sequence length="426" mass="48649">MFNEMGPYTKNILNKELLVALRKKKYDFKMSESLIKFNDRNKQGNVNLNKSEVKQSGTVTNEDVIKIQQREKKIIDWKGKIALSPLTTVGNLPFRRICKEFGVDITCGEMAMCSSLLQGSPQEWALVKRHHTEDLFGVQLCANNPHVLTKCGQLLNQEMDIDFIDLNLGCPIDLIYREGGGCGLLRRSKVLECCIKNLSQILTIPLTIKTRTGVYSNEKVAHKLAPNFQKWGASLITIHGRSREQRYTKLADWNYIKEVAQAAAPLPVYGNGDILSYDDYKVALDTCPELAGIMIGRGALIKPWIFTEIKEQKIWDISSSERFEVLKKYTNYGLEHWGSDNKGVENTRRFMLEWLSFLYRYVPIGVLEQPPQKVNERPPSYMGRDDLETLMASSSARDWIKISEMLLGPVPDNFQFLPKHKANSYT</sequence>
<dbReference type="GO" id="GO:0003723">
    <property type="term" value="F:RNA binding"/>
    <property type="evidence" value="ECO:0007669"/>
    <property type="project" value="TreeGrafter"/>
</dbReference>
<keyword evidence="7" id="KW-0819">tRNA processing</keyword>
<dbReference type="InterPro" id="IPR018517">
    <property type="entry name" value="tRNA_hU_synthase_CS"/>
</dbReference>
<comment type="caution">
    <text evidence="20">The sequence shown here is derived from an EMBL/GenBank/DDBJ whole genome shotgun (WGS) entry which is preliminary data.</text>
</comment>
<dbReference type="CDD" id="cd02801">
    <property type="entry name" value="DUS_like_FMN"/>
    <property type="match status" value="1"/>
</dbReference>
<name>A0AAW1TQX4_9CUCU</name>
<comment type="cofactor">
    <cofactor evidence="1">
        <name>FMN</name>
        <dbReference type="ChEBI" id="CHEBI:58210"/>
    </cofactor>
</comment>
<proteinExistence type="inferred from homology"/>
<evidence type="ECO:0000256" key="2">
    <source>
        <dbReference type="ARBA" id="ARBA00005451"/>
    </source>
</evidence>
<dbReference type="EC" id="1.3.1.89" evidence="3"/>
<dbReference type="GO" id="GO:0006397">
    <property type="term" value="P:mRNA processing"/>
    <property type="evidence" value="ECO:0007669"/>
    <property type="project" value="UniProtKB-KW"/>
</dbReference>
<evidence type="ECO:0000256" key="3">
    <source>
        <dbReference type="ARBA" id="ARBA00012376"/>
    </source>
</evidence>
<evidence type="ECO:0000256" key="1">
    <source>
        <dbReference type="ARBA" id="ARBA00001917"/>
    </source>
</evidence>
<keyword evidence="13" id="KW-0560">Oxidoreductase</keyword>
<evidence type="ECO:0000256" key="12">
    <source>
        <dbReference type="ARBA" id="ARBA00022857"/>
    </source>
</evidence>
<keyword evidence="14" id="KW-0520">NAD</keyword>
<keyword evidence="12" id="KW-0521">NADP</keyword>
<keyword evidence="5" id="KW-0288">FMN</keyword>
<keyword evidence="4" id="KW-0285">Flavoprotein</keyword>
<evidence type="ECO:0000256" key="11">
    <source>
        <dbReference type="ARBA" id="ARBA00022833"/>
    </source>
</evidence>
<comment type="catalytic activity">
    <reaction evidence="16">
        <text>a 5,6-dihydrouridine in mRNA + NAD(+) = a uridine in mRNA + NADH + H(+)</text>
        <dbReference type="Rhea" id="RHEA:69851"/>
        <dbReference type="Rhea" id="RHEA-COMP:14658"/>
        <dbReference type="Rhea" id="RHEA-COMP:17789"/>
        <dbReference type="ChEBI" id="CHEBI:15378"/>
        <dbReference type="ChEBI" id="CHEBI:57540"/>
        <dbReference type="ChEBI" id="CHEBI:57945"/>
        <dbReference type="ChEBI" id="CHEBI:65315"/>
        <dbReference type="ChEBI" id="CHEBI:74443"/>
    </reaction>
    <physiologicalReaction direction="right-to-left" evidence="16">
        <dbReference type="Rhea" id="RHEA:69853"/>
    </physiologicalReaction>
</comment>
<comment type="catalytic activity">
    <reaction evidence="17">
        <text>a 5,6-dihydrouridine in mRNA + NADP(+) = a uridine in mRNA + NADPH + H(+)</text>
        <dbReference type="Rhea" id="RHEA:69855"/>
        <dbReference type="Rhea" id="RHEA-COMP:14658"/>
        <dbReference type="Rhea" id="RHEA-COMP:17789"/>
        <dbReference type="ChEBI" id="CHEBI:15378"/>
        <dbReference type="ChEBI" id="CHEBI:57783"/>
        <dbReference type="ChEBI" id="CHEBI:58349"/>
        <dbReference type="ChEBI" id="CHEBI:65315"/>
        <dbReference type="ChEBI" id="CHEBI:74443"/>
    </reaction>
    <physiologicalReaction direction="right-to-left" evidence="17">
        <dbReference type="Rhea" id="RHEA:69857"/>
    </physiologicalReaction>
</comment>
<evidence type="ECO:0000256" key="13">
    <source>
        <dbReference type="ARBA" id="ARBA00023002"/>
    </source>
</evidence>
<dbReference type="Proteomes" id="UP001431783">
    <property type="component" value="Unassembled WGS sequence"/>
</dbReference>
<dbReference type="GO" id="GO:0050660">
    <property type="term" value="F:flavin adenine dinucleotide binding"/>
    <property type="evidence" value="ECO:0007669"/>
    <property type="project" value="InterPro"/>
</dbReference>
<comment type="catalytic activity">
    <reaction evidence="18">
        <text>5,6-dihydrouridine(47) in tRNA + NADP(+) = uridine(47) in tRNA + NADPH + H(+)</text>
        <dbReference type="Rhea" id="RHEA:53360"/>
        <dbReference type="Rhea" id="RHEA-COMP:13539"/>
        <dbReference type="Rhea" id="RHEA-COMP:13540"/>
        <dbReference type="ChEBI" id="CHEBI:15378"/>
        <dbReference type="ChEBI" id="CHEBI:57783"/>
        <dbReference type="ChEBI" id="CHEBI:58349"/>
        <dbReference type="ChEBI" id="CHEBI:65315"/>
        <dbReference type="ChEBI" id="CHEBI:74443"/>
        <dbReference type="EC" id="1.3.1.89"/>
    </reaction>
    <physiologicalReaction direction="right-to-left" evidence="18">
        <dbReference type="Rhea" id="RHEA:53362"/>
    </physiologicalReaction>
</comment>
<dbReference type="InterPro" id="IPR013785">
    <property type="entry name" value="Aldolase_TIM"/>
</dbReference>